<reference evidence="1 2" key="1">
    <citation type="submission" date="2017-01" db="EMBL/GenBank/DDBJ databases">
        <authorList>
            <consortium name="Urmite Genomes"/>
        </authorList>
    </citation>
    <scope>NUCLEOTIDE SEQUENCE [LARGE SCALE GENOMIC DNA]</scope>
    <source>
        <strain evidence="1 2">AB308</strain>
    </source>
</reference>
<name>A0A2U3NFF4_9MYCO</name>
<evidence type="ECO:0000313" key="1">
    <source>
        <dbReference type="EMBL" id="SPM30271.1"/>
    </source>
</evidence>
<accession>A0A2U3NFF4</accession>
<gene>
    <name evidence="1" type="ORF">MTAB308_3774</name>
</gene>
<sequence>MLLAVVLDRNFDVLPTHIEVSDDIAELVMNRNLGLRPRQTGLHENQT</sequence>
<dbReference type="STRING" id="1841859.GCA_900157385_03775"/>
<dbReference type="AlphaFoldDB" id="A0A2U3NFF4"/>
<dbReference type="EMBL" id="FTRV01000015">
    <property type="protein sequence ID" value="SPM30271.1"/>
    <property type="molecule type" value="Genomic_DNA"/>
</dbReference>
<protein>
    <submittedName>
        <fullName evidence="1">Uncharacterized protein</fullName>
    </submittedName>
</protein>
<evidence type="ECO:0000313" key="2">
    <source>
        <dbReference type="Proteomes" id="UP000241595"/>
    </source>
</evidence>
<keyword evidence="2" id="KW-1185">Reference proteome</keyword>
<organism evidence="1 2">
    <name type="scientific">Mycobacterium terramassiliense</name>
    <dbReference type="NCBI Taxonomy" id="1841859"/>
    <lineage>
        <taxon>Bacteria</taxon>
        <taxon>Bacillati</taxon>
        <taxon>Actinomycetota</taxon>
        <taxon>Actinomycetes</taxon>
        <taxon>Mycobacteriales</taxon>
        <taxon>Mycobacteriaceae</taxon>
        <taxon>Mycobacterium</taxon>
    </lineage>
</organism>
<proteinExistence type="predicted"/>
<dbReference type="Proteomes" id="UP000241595">
    <property type="component" value="Unassembled WGS sequence"/>
</dbReference>